<dbReference type="SUPFAM" id="SSF47384">
    <property type="entry name" value="Homodimeric domain of signal transducing histidine kinase"/>
    <property type="match status" value="1"/>
</dbReference>
<evidence type="ECO:0000256" key="2">
    <source>
        <dbReference type="ARBA" id="ARBA00012438"/>
    </source>
</evidence>
<comment type="catalytic activity">
    <reaction evidence="1">
        <text>ATP + protein L-histidine = ADP + protein N-phospho-L-histidine.</text>
        <dbReference type="EC" id="2.7.13.3"/>
    </reaction>
</comment>
<dbReference type="Gene3D" id="2.60.40.10">
    <property type="entry name" value="Immunoglobulins"/>
    <property type="match status" value="1"/>
</dbReference>
<feature type="transmembrane region" description="Helical" evidence="4">
    <location>
        <begin position="783"/>
        <end position="804"/>
    </location>
</feature>
<keyword evidence="3" id="KW-0597">Phosphoprotein</keyword>
<dbReference type="FunFam" id="1.10.287.130:FF:000045">
    <property type="entry name" value="Two-component system sensor histidine kinase/response regulator"/>
    <property type="match status" value="1"/>
</dbReference>
<sequence>MIQLSKRLPGFTTSLALKTLLLLHLSLFSNAQTIYFRHYEIEDGLSNNTIITSLQDRDGFMWFGTSDGLNRFDGYGFKLFSMHPDPATGNAGTAIFHLYLDDTGTLWVGTVKGLYYYNKEDESFTRLPHTQGQVVRTIQGDANNNIWFVEGPTLYRYDTRLKKINAYPSTELQHITTLFRSADSTLWLGCANGVLASYQPSTQQFQTYSSPQLSRNANTIETICQASDSTLLIGTSLTGLKRFDTRHRQWTTIALQPRSQERLYIRSVLQASHDEFWIGTETGLFILNCRTDSIRHLHKVTGDKYALTDNAIYSLCKDKEGGIWVGTYFGGINYFPNHSMPFEKYFPKPDENSIRGSVVREIIQDRHGLLWIGTEDKGLTRFDPVRKTFTNFNDKQDGFLDIPTNIHGLLVDQDKLYIGSFENGLYVMDIPSRTIQQHHVAYANNGLNSNYINILYRSAQGNIYVCTSSGLYDFDPRKKFFRQLEGLPANNFYSAILQDSKGTIWVGTHESGVYAIENGQTRKLTLPFNGKQLFNDTKIVNFSEDREGHLWISTESGLYRISLTDQQVTAYNTESGLPSNIVYSTVQDAYGNIWATTSMGLAYLDLINNVFRIFRQTDGLLTNQFNHRSAFRDSTGNIYFGGLKGFIRFNPANYFVSNYVPPIFFTRLQVFNKEVSANSLYTFSDNYNLNSDHFSLPHNRSTFSLDFAALSYTSPENIEYAYMLAGVDNQWNFIGKDRRIHFNNLSPGSYTIRIKSTNSNGLWMPNEKSFVISVEPPFWKTRLAYTVYALLLATLLFATARYFHLRQKEKQRRRMELFSLNKERELNQHKIDFFTRVAHEIRTPLTLIKAPMDKIIRQSQSMPDLQHEISVMNKNTDRLLTVANQLLDFQKVESDSFMLHTEARDIVDVIRELFDNFQPKADQKSIHYSLLANPPAITCTVDEEGFIKIISNLLDNAIKYSNEFLLLDISLEEPSATEQETAVIKVYNDGDIIPENERKYIFDAFYRSGNKRLIESTGLGLSLARSIALLHKGSLEYSTDGKHNIFTLRLPALPADKNG</sequence>
<evidence type="ECO:0000313" key="7">
    <source>
        <dbReference type="Proteomes" id="UP001220610"/>
    </source>
</evidence>
<proteinExistence type="predicted"/>
<evidence type="ECO:0000256" key="1">
    <source>
        <dbReference type="ARBA" id="ARBA00000085"/>
    </source>
</evidence>
<dbReference type="PANTHER" id="PTHR43547:SF2">
    <property type="entry name" value="HYBRID SIGNAL TRANSDUCTION HISTIDINE KINASE C"/>
    <property type="match status" value="1"/>
</dbReference>
<dbReference type="InterPro" id="IPR003661">
    <property type="entry name" value="HisK_dim/P_dom"/>
</dbReference>
<dbReference type="SUPFAM" id="SSF55874">
    <property type="entry name" value="ATPase domain of HSP90 chaperone/DNA topoisomerase II/histidine kinase"/>
    <property type="match status" value="1"/>
</dbReference>
<evidence type="ECO:0000259" key="5">
    <source>
        <dbReference type="PROSITE" id="PS50109"/>
    </source>
</evidence>
<dbReference type="InterPro" id="IPR013783">
    <property type="entry name" value="Ig-like_fold"/>
</dbReference>
<dbReference type="AlphaFoldDB" id="A0AAJ5WQK3"/>
<dbReference type="PROSITE" id="PS50109">
    <property type="entry name" value="HIS_KIN"/>
    <property type="match status" value="1"/>
</dbReference>
<dbReference type="InterPro" id="IPR003594">
    <property type="entry name" value="HATPase_dom"/>
</dbReference>
<dbReference type="InterPro" id="IPR011123">
    <property type="entry name" value="Y_Y_Y"/>
</dbReference>
<dbReference type="InterPro" id="IPR015943">
    <property type="entry name" value="WD40/YVTN_repeat-like_dom_sf"/>
</dbReference>
<dbReference type="SMART" id="SM00387">
    <property type="entry name" value="HATPase_c"/>
    <property type="match status" value="1"/>
</dbReference>
<dbReference type="PRINTS" id="PR00344">
    <property type="entry name" value="BCTRLSENSOR"/>
</dbReference>
<dbReference type="EC" id="2.7.13.3" evidence="2"/>
<evidence type="ECO:0000256" key="3">
    <source>
        <dbReference type="ARBA" id="ARBA00022553"/>
    </source>
</evidence>
<dbReference type="InterPro" id="IPR011110">
    <property type="entry name" value="Reg_prop"/>
</dbReference>
<gene>
    <name evidence="6" type="ORF">P0Y53_19860</name>
</gene>
<accession>A0AAJ5WQK3</accession>
<protein>
    <recommendedName>
        <fullName evidence="2">histidine kinase</fullName>
        <ecNumber evidence="2">2.7.13.3</ecNumber>
    </recommendedName>
</protein>
<dbReference type="Gene3D" id="2.130.10.10">
    <property type="entry name" value="YVTN repeat-like/Quinoprotein amine dehydrogenase"/>
    <property type="match status" value="2"/>
</dbReference>
<dbReference type="InterPro" id="IPR036097">
    <property type="entry name" value="HisK_dim/P_sf"/>
</dbReference>
<keyword evidence="4" id="KW-1133">Transmembrane helix</keyword>
<dbReference type="InterPro" id="IPR005467">
    <property type="entry name" value="His_kinase_dom"/>
</dbReference>
<dbReference type="SMART" id="SM00388">
    <property type="entry name" value="HisKA"/>
    <property type="match status" value="1"/>
</dbReference>
<evidence type="ECO:0000256" key="4">
    <source>
        <dbReference type="SAM" id="Phobius"/>
    </source>
</evidence>
<dbReference type="InterPro" id="IPR036890">
    <property type="entry name" value="HATPase_C_sf"/>
</dbReference>
<evidence type="ECO:0000313" key="6">
    <source>
        <dbReference type="EMBL" id="WEK34748.1"/>
    </source>
</evidence>
<dbReference type="Pfam" id="PF02518">
    <property type="entry name" value="HATPase_c"/>
    <property type="match status" value="1"/>
</dbReference>
<dbReference type="CDD" id="cd00082">
    <property type="entry name" value="HisKA"/>
    <property type="match status" value="1"/>
</dbReference>
<dbReference type="FunFam" id="2.60.40.10:FF:000791">
    <property type="entry name" value="Two-component system sensor histidine kinase/response regulator"/>
    <property type="match status" value="1"/>
</dbReference>
<dbReference type="Pfam" id="PF00512">
    <property type="entry name" value="HisKA"/>
    <property type="match status" value="1"/>
</dbReference>
<dbReference type="Pfam" id="PF07494">
    <property type="entry name" value="Reg_prop"/>
    <property type="match status" value="4"/>
</dbReference>
<dbReference type="Proteomes" id="UP001220610">
    <property type="component" value="Chromosome"/>
</dbReference>
<keyword evidence="4" id="KW-0472">Membrane</keyword>
<dbReference type="SUPFAM" id="SSF63829">
    <property type="entry name" value="Calcium-dependent phosphotriesterase"/>
    <property type="match status" value="2"/>
</dbReference>
<dbReference type="PANTHER" id="PTHR43547">
    <property type="entry name" value="TWO-COMPONENT HISTIDINE KINASE"/>
    <property type="match status" value="1"/>
</dbReference>
<keyword evidence="4" id="KW-0812">Transmembrane</keyword>
<dbReference type="Gene3D" id="3.30.565.10">
    <property type="entry name" value="Histidine kinase-like ATPase, C-terminal domain"/>
    <property type="match status" value="1"/>
</dbReference>
<reference evidence="6" key="1">
    <citation type="submission" date="2023-03" db="EMBL/GenBank/DDBJ databases">
        <title>Andean soil-derived lignocellulolytic bacterial consortium as a source of novel taxa and putative plastic-active enzymes.</title>
        <authorList>
            <person name="Diaz-Garcia L."/>
            <person name="Chuvochina M."/>
            <person name="Feuerriegel G."/>
            <person name="Bunk B."/>
            <person name="Sproer C."/>
            <person name="Streit W.R."/>
            <person name="Rodriguez L.M."/>
            <person name="Overmann J."/>
            <person name="Jimenez D.J."/>
        </authorList>
    </citation>
    <scope>NUCLEOTIDE SEQUENCE</scope>
    <source>
        <strain evidence="6">MAG 7</strain>
    </source>
</reference>
<dbReference type="Pfam" id="PF07495">
    <property type="entry name" value="Y_Y_Y"/>
    <property type="match status" value="1"/>
</dbReference>
<feature type="domain" description="Histidine kinase" evidence="5">
    <location>
        <begin position="836"/>
        <end position="1054"/>
    </location>
</feature>
<dbReference type="CDD" id="cd00075">
    <property type="entry name" value="HATPase"/>
    <property type="match status" value="1"/>
</dbReference>
<dbReference type="InterPro" id="IPR004358">
    <property type="entry name" value="Sig_transdc_His_kin-like_C"/>
</dbReference>
<organism evidence="6 7">
    <name type="scientific">Candidatus Pseudobacter hemicellulosilyticus</name>
    <dbReference type="NCBI Taxonomy" id="3121375"/>
    <lineage>
        <taxon>Bacteria</taxon>
        <taxon>Pseudomonadati</taxon>
        <taxon>Bacteroidota</taxon>
        <taxon>Chitinophagia</taxon>
        <taxon>Chitinophagales</taxon>
        <taxon>Chitinophagaceae</taxon>
        <taxon>Pseudobacter</taxon>
    </lineage>
</organism>
<dbReference type="GO" id="GO:0000155">
    <property type="term" value="F:phosphorelay sensor kinase activity"/>
    <property type="evidence" value="ECO:0007669"/>
    <property type="project" value="InterPro"/>
</dbReference>
<name>A0AAJ5WQK3_9BACT</name>
<dbReference type="Gene3D" id="1.10.287.130">
    <property type="match status" value="1"/>
</dbReference>
<dbReference type="EMBL" id="CP119311">
    <property type="protein sequence ID" value="WEK34748.1"/>
    <property type="molecule type" value="Genomic_DNA"/>
</dbReference>